<organism evidence="1 2">
    <name type="scientific">Dysgonomonas alginatilytica</name>
    <dbReference type="NCBI Taxonomy" id="1605892"/>
    <lineage>
        <taxon>Bacteria</taxon>
        <taxon>Pseudomonadati</taxon>
        <taxon>Bacteroidota</taxon>
        <taxon>Bacteroidia</taxon>
        <taxon>Bacteroidales</taxon>
        <taxon>Dysgonomonadaceae</taxon>
        <taxon>Dysgonomonas</taxon>
    </lineage>
</organism>
<dbReference type="NCBIfam" id="TIGR01484">
    <property type="entry name" value="HAD-SF-IIB"/>
    <property type="match status" value="1"/>
</dbReference>
<dbReference type="InterPro" id="IPR036412">
    <property type="entry name" value="HAD-like_sf"/>
</dbReference>
<keyword evidence="2" id="KW-1185">Reference proteome</keyword>
<dbReference type="SFLD" id="SFLDG01144">
    <property type="entry name" value="C2.B.4:_PGP_Like"/>
    <property type="match status" value="1"/>
</dbReference>
<dbReference type="SFLD" id="SFLDG01140">
    <property type="entry name" value="C2.B:_Phosphomannomutase_and_P"/>
    <property type="match status" value="1"/>
</dbReference>
<dbReference type="GO" id="GO:0005829">
    <property type="term" value="C:cytosol"/>
    <property type="evidence" value="ECO:0007669"/>
    <property type="project" value="TreeGrafter"/>
</dbReference>
<dbReference type="GO" id="GO:0016791">
    <property type="term" value="F:phosphatase activity"/>
    <property type="evidence" value="ECO:0007669"/>
    <property type="project" value="TreeGrafter"/>
</dbReference>
<dbReference type="InterPro" id="IPR006379">
    <property type="entry name" value="HAD-SF_hydro_IIB"/>
</dbReference>
<dbReference type="SFLD" id="SFLDS00003">
    <property type="entry name" value="Haloacid_Dehalogenase"/>
    <property type="match status" value="1"/>
</dbReference>
<evidence type="ECO:0008006" key="3">
    <source>
        <dbReference type="Google" id="ProtNLM"/>
    </source>
</evidence>
<name>A0A2V3PLR7_9BACT</name>
<dbReference type="Gene3D" id="3.30.1240.10">
    <property type="match status" value="1"/>
</dbReference>
<sequence>MLLNNMIKAIFFDIDGTLKSFKTHSIPQSAIDAINEVKQKGIKVFIATGRYFKQIGDLDGLVFDGLITLNGAHCINSESETIFTNPIPRGNIDALLHYHSESFLFPAIFITEKKELINYIDENVKEISLLVDVPLSPVGALSEADKEEVLQIDAFINKVQEKEILEIILTDCDASRWNPLFADVNVIGNSKRTGIDKFLEYYGLDLSETMAFGDGGNDVEMLKHVSIGIAMGNAGDEAKLVADYITDSVDDDGIANALKYFGII</sequence>
<dbReference type="InterPro" id="IPR000150">
    <property type="entry name" value="Cof"/>
</dbReference>
<proteinExistence type="predicted"/>
<dbReference type="Gene3D" id="3.40.50.1000">
    <property type="entry name" value="HAD superfamily/HAD-like"/>
    <property type="match status" value="1"/>
</dbReference>
<dbReference type="PANTHER" id="PTHR10000">
    <property type="entry name" value="PHOSPHOSERINE PHOSPHATASE"/>
    <property type="match status" value="1"/>
</dbReference>
<dbReference type="SUPFAM" id="SSF56784">
    <property type="entry name" value="HAD-like"/>
    <property type="match status" value="1"/>
</dbReference>
<dbReference type="AlphaFoldDB" id="A0A2V3PLR7"/>
<accession>A0A2V3PLR7</accession>
<dbReference type="EMBL" id="QICL01000018">
    <property type="protein sequence ID" value="PXV62668.1"/>
    <property type="molecule type" value="Genomic_DNA"/>
</dbReference>
<dbReference type="InterPro" id="IPR023214">
    <property type="entry name" value="HAD_sf"/>
</dbReference>
<dbReference type="PANTHER" id="PTHR10000:SF25">
    <property type="entry name" value="PHOSPHATASE YKRA-RELATED"/>
    <property type="match status" value="1"/>
</dbReference>
<dbReference type="Proteomes" id="UP000247973">
    <property type="component" value="Unassembled WGS sequence"/>
</dbReference>
<comment type="caution">
    <text evidence="1">The sequence shown here is derived from an EMBL/GenBank/DDBJ whole genome shotgun (WGS) entry which is preliminary data.</text>
</comment>
<gene>
    <name evidence="1" type="ORF">CLV62_11857</name>
</gene>
<dbReference type="GO" id="GO:0000287">
    <property type="term" value="F:magnesium ion binding"/>
    <property type="evidence" value="ECO:0007669"/>
    <property type="project" value="TreeGrafter"/>
</dbReference>
<dbReference type="Pfam" id="PF08282">
    <property type="entry name" value="Hydrolase_3"/>
    <property type="match status" value="1"/>
</dbReference>
<dbReference type="PROSITE" id="PS01229">
    <property type="entry name" value="COF_2"/>
    <property type="match status" value="1"/>
</dbReference>
<evidence type="ECO:0000313" key="1">
    <source>
        <dbReference type="EMBL" id="PXV62668.1"/>
    </source>
</evidence>
<evidence type="ECO:0000313" key="2">
    <source>
        <dbReference type="Proteomes" id="UP000247973"/>
    </source>
</evidence>
<dbReference type="NCBIfam" id="TIGR00099">
    <property type="entry name" value="Cof-subfamily"/>
    <property type="match status" value="1"/>
</dbReference>
<protein>
    <recommendedName>
        <fullName evidence="3">Cof subfamily protein (Haloacid dehalogenase superfamily)/HAD superfamily hydrolase (TIGR01484 family)</fullName>
    </recommendedName>
</protein>
<reference evidence="1 2" key="1">
    <citation type="submission" date="2018-03" db="EMBL/GenBank/DDBJ databases">
        <title>Genomic Encyclopedia of Archaeal and Bacterial Type Strains, Phase II (KMG-II): from individual species to whole genera.</title>
        <authorList>
            <person name="Goeker M."/>
        </authorList>
    </citation>
    <scope>NUCLEOTIDE SEQUENCE [LARGE SCALE GENOMIC DNA]</scope>
    <source>
        <strain evidence="1 2">DSM 100214</strain>
    </source>
</reference>